<name>A0ABU0UTR8_ACIBI</name>
<comment type="caution">
    <text evidence="2">The sequence shown here is derived from an EMBL/GenBank/DDBJ whole genome shotgun (WGS) entry which is preliminary data.</text>
</comment>
<evidence type="ECO:0000256" key="1">
    <source>
        <dbReference type="SAM" id="SignalP"/>
    </source>
</evidence>
<feature type="signal peptide" evidence="1">
    <location>
        <begin position="1"/>
        <end position="21"/>
    </location>
</feature>
<evidence type="ECO:0000313" key="3">
    <source>
        <dbReference type="Proteomes" id="UP001233360"/>
    </source>
</evidence>
<keyword evidence="1" id="KW-0732">Signal</keyword>
<reference evidence="2 3" key="1">
    <citation type="submission" date="2023-07" db="EMBL/GenBank/DDBJ databases">
        <title>Functional and genomic diversity of the sorghum phyllosphere microbiome.</title>
        <authorList>
            <person name="Shade A."/>
        </authorList>
    </citation>
    <scope>NUCLEOTIDE SEQUENCE [LARGE SCALE GENOMIC DNA]</scope>
    <source>
        <strain evidence="2 3">SORGH_AS_0887</strain>
    </source>
</reference>
<organism evidence="2 3">
    <name type="scientific">Acinetobacter baylyi</name>
    <dbReference type="NCBI Taxonomy" id="202950"/>
    <lineage>
        <taxon>Bacteria</taxon>
        <taxon>Pseudomonadati</taxon>
        <taxon>Pseudomonadota</taxon>
        <taxon>Gammaproteobacteria</taxon>
        <taxon>Moraxellales</taxon>
        <taxon>Moraxellaceae</taxon>
        <taxon>Acinetobacter</taxon>
    </lineage>
</organism>
<dbReference type="EMBL" id="JAUTBK010000002">
    <property type="protein sequence ID" value="MDQ1207948.1"/>
    <property type="molecule type" value="Genomic_DNA"/>
</dbReference>
<keyword evidence="3" id="KW-1185">Reference proteome</keyword>
<protein>
    <submittedName>
        <fullName evidence="2">Uncharacterized protein</fullName>
    </submittedName>
</protein>
<gene>
    <name evidence="2" type="ORF">QE380_000871</name>
</gene>
<proteinExistence type="predicted"/>
<feature type="chain" id="PRO_5046588844" evidence="1">
    <location>
        <begin position="22"/>
        <end position="120"/>
    </location>
</feature>
<evidence type="ECO:0000313" key="2">
    <source>
        <dbReference type="EMBL" id="MDQ1207948.1"/>
    </source>
</evidence>
<accession>A0ABU0UTR8</accession>
<dbReference type="Proteomes" id="UP001233360">
    <property type="component" value="Unassembled WGS sequence"/>
</dbReference>
<sequence length="120" mass="14184">MNKKMIVLLILSGLFVSLLHAAVPERYVRSVEKISENYNSQMRNFLSTLNPRQTQFSLQQQQQYCSIVNRYIQGLYEVTNQYRSELPLSYANMTKESLVQQVMMSKEMQILKKYNIQCNF</sequence>